<name>A0ABR8CG84_9CYAN</name>
<dbReference type="CDD" id="cd05400">
    <property type="entry name" value="NT_2-5OAS_ClassI-CCAase"/>
    <property type="match status" value="1"/>
</dbReference>
<protein>
    <submittedName>
        <fullName evidence="2">Nucleotidyltransferase</fullName>
    </submittedName>
</protein>
<evidence type="ECO:0000256" key="1">
    <source>
        <dbReference type="ARBA" id="ARBA00023118"/>
    </source>
</evidence>
<accession>A0ABR8CG84</accession>
<evidence type="ECO:0000313" key="2">
    <source>
        <dbReference type="EMBL" id="MBD2319733.1"/>
    </source>
</evidence>
<sequence>MNIGEKFNIFCNNLTVEQKTRSTISDRYQLITQRLNTDFWSIDSKISNSLYVGSFGRGTAIRGFSDLDVIFKMPSHLYFRYDKYTYNGQSALLQAIKNSLQKTYHSTHLRGDGQVVSIKFTDGIEFEVLPAFENNDNSFLYPDSNDGGKWKLTNPLSEIRTIKYNNKLTNNNLINLCRMSRAWRNKWNVPIGGLLIDTLANQFLMQWEYKYKSYFYYDFMARDFFLYLSVQIPQQLYWKALGSGQNVYRKGHFENKAKQCYNIAVQAIECESQNYYFTANLKWREIYGSAYPNQ</sequence>
<dbReference type="SUPFAM" id="SSF81301">
    <property type="entry name" value="Nucleotidyltransferase"/>
    <property type="match status" value="1"/>
</dbReference>
<keyword evidence="1" id="KW-0051">Antiviral defense</keyword>
<reference evidence="2 3" key="1">
    <citation type="journal article" date="2020" name="ISME J.">
        <title>Comparative genomics reveals insights into cyanobacterial evolution and habitat adaptation.</title>
        <authorList>
            <person name="Chen M.Y."/>
            <person name="Teng W.K."/>
            <person name="Zhao L."/>
            <person name="Hu C.X."/>
            <person name="Zhou Y.K."/>
            <person name="Han B.P."/>
            <person name="Song L.R."/>
            <person name="Shu W.S."/>
        </authorList>
    </citation>
    <scope>NUCLEOTIDE SEQUENCE [LARGE SCALE GENOMIC DNA]</scope>
    <source>
        <strain evidence="2 3">FACHB-1050</strain>
    </source>
</reference>
<keyword evidence="3" id="KW-1185">Reference proteome</keyword>
<organism evidence="2 3">
    <name type="scientific">Phormidium tenue FACHB-1050</name>
    <dbReference type="NCBI Taxonomy" id="2692857"/>
    <lineage>
        <taxon>Bacteria</taxon>
        <taxon>Bacillati</taxon>
        <taxon>Cyanobacteriota</taxon>
        <taxon>Cyanophyceae</taxon>
        <taxon>Oscillatoriophycideae</taxon>
        <taxon>Oscillatoriales</taxon>
        <taxon>Oscillatoriaceae</taxon>
        <taxon>Phormidium</taxon>
    </lineage>
</organism>
<dbReference type="InterPro" id="IPR006116">
    <property type="entry name" value="NT_2-5OAS_ClassI-CCAase"/>
</dbReference>
<dbReference type="RefSeq" id="WP_190582042.1">
    <property type="nucleotide sequence ID" value="NZ_CAWPQU010000060.1"/>
</dbReference>
<dbReference type="Gene3D" id="3.30.460.10">
    <property type="entry name" value="Beta Polymerase, domain 2"/>
    <property type="match status" value="1"/>
</dbReference>
<dbReference type="InterPro" id="IPR043519">
    <property type="entry name" value="NT_sf"/>
</dbReference>
<evidence type="ECO:0000313" key="3">
    <source>
        <dbReference type="Proteomes" id="UP000618445"/>
    </source>
</evidence>
<dbReference type="Proteomes" id="UP000618445">
    <property type="component" value="Unassembled WGS sequence"/>
</dbReference>
<dbReference type="Pfam" id="PF18144">
    <property type="entry name" value="SMODS"/>
    <property type="match status" value="1"/>
</dbReference>
<gene>
    <name evidence="2" type="ORF">H6G05_23205</name>
</gene>
<proteinExistence type="predicted"/>
<dbReference type="EMBL" id="JACJQY010000063">
    <property type="protein sequence ID" value="MBD2319733.1"/>
    <property type="molecule type" value="Genomic_DNA"/>
</dbReference>
<comment type="caution">
    <text evidence="2">The sequence shown here is derived from an EMBL/GenBank/DDBJ whole genome shotgun (WGS) entry which is preliminary data.</text>
</comment>